<dbReference type="PROSITE" id="PS51257">
    <property type="entry name" value="PROKAR_LIPOPROTEIN"/>
    <property type="match status" value="1"/>
</dbReference>
<name>A0A076NI69_9CORY</name>
<evidence type="ECO:0000313" key="3">
    <source>
        <dbReference type="Proteomes" id="UP000028780"/>
    </source>
</evidence>
<dbReference type="RefSeq" id="WP_038589137.1">
    <property type="nucleotide sequence ID" value="NZ_CP009211.1"/>
</dbReference>
<reference evidence="2 3" key="1">
    <citation type="submission" date="2014-08" db="EMBL/GenBank/DDBJ databases">
        <title>Complete genome sequence of Corynebacterium imitans DSM 44264, isolated from a five-month-old boy with suspected pharyngeal diphtheria.</title>
        <authorList>
            <person name="Mollmann S."/>
            <person name="Albersmeier A."/>
            <person name="Ruckert C."/>
            <person name="Tauch A."/>
        </authorList>
    </citation>
    <scope>NUCLEOTIDE SEQUENCE [LARGE SCALE GENOMIC DNA]</scope>
    <source>
        <strain evidence="2 3">DSM 44264</strain>
    </source>
</reference>
<dbReference type="KEGG" id="cii:CIMIT_03345"/>
<evidence type="ECO:0000313" key="2">
    <source>
        <dbReference type="EMBL" id="AIJ33068.1"/>
    </source>
</evidence>
<keyword evidence="3" id="KW-1185">Reference proteome</keyword>
<dbReference type="Proteomes" id="UP000028780">
    <property type="component" value="Chromosome"/>
</dbReference>
<protein>
    <recommendedName>
        <fullName evidence="4">DUF3558 domain-containing protein</fullName>
    </recommendedName>
</protein>
<feature type="chain" id="PRO_5039274421" description="DUF3558 domain-containing protein" evidence="1">
    <location>
        <begin position="22"/>
        <end position="201"/>
    </location>
</feature>
<dbReference type="EMBL" id="CP009211">
    <property type="protein sequence ID" value="AIJ33068.1"/>
    <property type="molecule type" value="Genomic_DNA"/>
</dbReference>
<dbReference type="AlphaFoldDB" id="A0A076NI69"/>
<accession>A0A076NI69</accession>
<proteinExistence type="predicted"/>
<keyword evidence="1" id="KW-0732">Signal</keyword>
<dbReference type="eggNOG" id="ENOG5031JYU">
    <property type="taxonomic scope" value="Bacteria"/>
</dbReference>
<feature type="signal peptide" evidence="1">
    <location>
        <begin position="1"/>
        <end position="21"/>
    </location>
</feature>
<dbReference type="HOGENOM" id="CLU_1406670_0_0_11"/>
<evidence type="ECO:0008006" key="4">
    <source>
        <dbReference type="Google" id="ProtNLM"/>
    </source>
</evidence>
<evidence type="ECO:0000256" key="1">
    <source>
        <dbReference type="SAM" id="SignalP"/>
    </source>
</evidence>
<organism evidence="2 3">
    <name type="scientific">Corynebacterium imitans</name>
    <dbReference type="NCBI Taxonomy" id="156978"/>
    <lineage>
        <taxon>Bacteria</taxon>
        <taxon>Bacillati</taxon>
        <taxon>Actinomycetota</taxon>
        <taxon>Actinomycetes</taxon>
        <taxon>Mycobacteriales</taxon>
        <taxon>Corynebacteriaceae</taxon>
        <taxon>Corynebacterium</taxon>
    </lineage>
</organism>
<sequence>MGKKMLPVSLGLAAAVLAGCASDPVEPAAEVAEPEAPAFHFASGTLELGDFDPATLGDDLFDPCAEISAEEYAAAGMTGVEPEPVIAESSNGLALGCDSDPIDHGIDRSIVSSRTPAAGVSETAGYELSYPETEVPDAYLMKNPVVSPYLCAAQVDTTRGALGVSVSVSGIKKESIDACVLALDNLERLYKASGQEAAEEM</sequence>
<dbReference type="OrthoDB" id="4408965at2"/>
<gene>
    <name evidence="2" type="ORF">CIMIT_03345</name>
</gene>